<dbReference type="Gene3D" id="3.60.40.10">
    <property type="entry name" value="PPM-type phosphatase domain"/>
    <property type="match status" value="1"/>
</dbReference>
<protein>
    <submittedName>
        <fullName evidence="2">Serine/threonine protein phosphatase</fullName>
    </submittedName>
</protein>
<comment type="caution">
    <text evidence="2">The sequence shown here is derived from an EMBL/GenBank/DDBJ whole genome shotgun (WGS) entry which is preliminary data.</text>
</comment>
<dbReference type="InterPro" id="IPR036457">
    <property type="entry name" value="PPM-type-like_dom_sf"/>
</dbReference>
<evidence type="ECO:0000313" key="3">
    <source>
        <dbReference type="Proteomes" id="UP000186940"/>
    </source>
</evidence>
<evidence type="ECO:0000259" key="1">
    <source>
        <dbReference type="PROSITE" id="PS51746"/>
    </source>
</evidence>
<dbReference type="EMBL" id="LYOS01000003">
    <property type="protein sequence ID" value="OFV67675.1"/>
    <property type="molecule type" value="Genomic_DNA"/>
</dbReference>
<dbReference type="Pfam" id="PF13672">
    <property type="entry name" value="PP2C_2"/>
    <property type="match status" value="1"/>
</dbReference>
<dbReference type="GO" id="GO:0004722">
    <property type="term" value="F:protein serine/threonine phosphatase activity"/>
    <property type="evidence" value="ECO:0007669"/>
    <property type="project" value="InterPro"/>
</dbReference>
<dbReference type="PANTHER" id="PTHR13832">
    <property type="entry name" value="PROTEIN PHOSPHATASE 2C"/>
    <property type="match status" value="1"/>
</dbReference>
<feature type="domain" description="PPM-type phosphatase" evidence="1">
    <location>
        <begin position="3"/>
        <end position="245"/>
    </location>
</feature>
<organism evidence="2 3">
    <name type="scientific">Candidatus Syntropharchaeum caldarium</name>
    <dbReference type="NCBI Taxonomy" id="1838285"/>
    <lineage>
        <taxon>Archaea</taxon>
        <taxon>Methanobacteriati</taxon>
        <taxon>Methanobacteriota</taxon>
        <taxon>Stenosarchaea group</taxon>
        <taxon>Methanomicrobia</taxon>
        <taxon>Methanosarcinales</taxon>
        <taxon>ANME-2 cluster</taxon>
        <taxon>Candidatus Syntropharchaeum</taxon>
    </lineage>
</organism>
<sequence>MLRCCGATDVGGRPDNEDFYSILKLEHKSGIYHLLAVADGVWSCDAGEIASELAVMTLLDAVRTGLSSLKSVSRESLKELLKDGFRKANDAVCDRSKSFPEGCDLSTTLVAALLDDNGRGAVANVGDSRAYLVGDEIVRVTKDHSFVQELIDAGMLREDKAFGHPHKNIVTKVIGMRGVKPDLFNIDLGDKDILILCSDGISDVLREEQIKELVLNSGAENICKHLIEVVKPISYDNITVIAARVE</sequence>
<evidence type="ECO:0000313" key="2">
    <source>
        <dbReference type="EMBL" id="OFV67675.1"/>
    </source>
</evidence>
<accession>A0A1F2P9H1</accession>
<dbReference type="SMART" id="SM00332">
    <property type="entry name" value="PP2Cc"/>
    <property type="match status" value="1"/>
</dbReference>
<reference evidence="2" key="1">
    <citation type="submission" date="2016-05" db="EMBL/GenBank/DDBJ databases">
        <title>Microbial consortia oxidize butane by reversing methanogenesis.</title>
        <authorList>
            <person name="Laso-Perez R."/>
            <person name="Richter M."/>
            <person name="Wegener G."/>
            <person name="Musat F."/>
        </authorList>
    </citation>
    <scope>NUCLEOTIDE SEQUENCE [LARGE SCALE GENOMIC DNA]</scope>
    <source>
        <strain evidence="2">BOX2</strain>
    </source>
</reference>
<dbReference type="PANTHER" id="PTHR13832:SF827">
    <property type="entry name" value="PROTEIN PHOSPHATASE 1L"/>
    <property type="match status" value="1"/>
</dbReference>
<dbReference type="AlphaFoldDB" id="A0A1F2P9H1"/>
<dbReference type="SMART" id="SM00331">
    <property type="entry name" value="PP2C_SIG"/>
    <property type="match status" value="1"/>
</dbReference>
<gene>
    <name evidence="2" type="ORF">SCAL_001050</name>
</gene>
<proteinExistence type="predicted"/>
<dbReference type="InterPro" id="IPR001932">
    <property type="entry name" value="PPM-type_phosphatase-like_dom"/>
</dbReference>
<dbReference type="Proteomes" id="UP000186940">
    <property type="component" value="Unassembled WGS sequence"/>
</dbReference>
<dbReference type="STRING" id="1838285.SCAL_001050"/>
<dbReference type="PROSITE" id="PS51746">
    <property type="entry name" value="PPM_2"/>
    <property type="match status" value="1"/>
</dbReference>
<name>A0A1F2P9H1_9EURY</name>
<dbReference type="InterPro" id="IPR015655">
    <property type="entry name" value="PP2C"/>
</dbReference>
<keyword evidence="3" id="KW-1185">Reference proteome</keyword>
<dbReference type="SUPFAM" id="SSF81606">
    <property type="entry name" value="PP2C-like"/>
    <property type="match status" value="1"/>
</dbReference>
<dbReference type="CDD" id="cd00143">
    <property type="entry name" value="PP2Cc"/>
    <property type="match status" value="1"/>
</dbReference>